<dbReference type="InterPro" id="IPR015168">
    <property type="entry name" value="SsuA/THI5"/>
</dbReference>
<keyword evidence="3" id="KW-1185">Reference proteome</keyword>
<reference evidence="2 3" key="1">
    <citation type="submission" date="2023-10" db="EMBL/GenBank/DDBJ databases">
        <title>Noviherbaspirillum sp. CPCC 100848 genome assembly.</title>
        <authorList>
            <person name="Li X.Y."/>
            <person name="Fang X.M."/>
        </authorList>
    </citation>
    <scope>NUCLEOTIDE SEQUENCE [LARGE SCALE GENOMIC DNA]</scope>
    <source>
        <strain evidence="2 3">CPCC 100848</strain>
    </source>
</reference>
<comment type="caution">
    <text evidence="2">The sequence shown here is derived from an EMBL/GenBank/DDBJ whole genome shotgun (WGS) entry which is preliminary data.</text>
</comment>
<organism evidence="2 3">
    <name type="scientific">Noviherbaspirillum album</name>
    <dbReference type="NCBI Taxonomy" id="3080276"/>
    <lineage>
        <taxon>Bacteria</taxon>
        <taxon>Pseudomonadati</taxon>
        <taxon>Pseudomonadota</taxon>
        <taxon>Betaproteobacteria</taxon>
        <taxon>Burkholderiales</taxon>
        <taxon>Oxalobacteraceae</taxon>
        <taxon>Noviherbaspirillum</taxon>
    </lineage>
</organism>
<evidence type="ECO:0000313" key="3">
    <source>
        <dbReference type="Proteomes" id="UP001352263"/>
    </source>
</evidence>
<name>A0ABU6J1V7_9BURK</name>
<sequence>MPHAIPIATATATALCGSHPVFPTVVARIRGVLPHLHGLPRLLERAASSHSLLPCQPKSDPMMKSSFSRRLHRAARGLLLSAAAFGLLQGGAFAADKVTFLTSWYAQAEHGGFYQAVAKGIYQKHGLEVSIRMGGPQVNGMQLLTSGQADFLMGYDLQVLKSIEQGLPVTTVATSFQTDLQGMMTHADVKGLADLKNGKTVLVSTSGRTTWWPWLKAKYGLTESQSRPYTFNLQPFMADVNTAQQAYPSSELFQALKANVKTNFYLFANDGYPPYGTTIVTMDKTVKDRPDVVARFVRASMEGWKSYLADPAPANALIRQDNPNMKDDQLAYAMDRLKEFNFVGGGDAAKGGIGIMTEARWKKTADFMVGAGLLKPETDWRKAFTTQFVKDLKVMP</sequence>
<proteinExistence type="predicted"/>
<dbReference type="Pfam" id="PF09084">
    <property type="entry name" value="NMT1"/>
    <property type="match status" value="1"/>
</dbReference>
<dbReference type="SUPFAM" id="SSF53850">
    <property type="entry name" value="Periplasmic binding protein-like II"/>
    <property type="match status" value="1"/>
</dbReference>
<evidence type="ECO:0000313" key="2">
    <source>
        <dbReference type="EMBL" id="MEC4717611.1"/>
    </source>
</evidence>
<accession>A0ABU6J1V7</accession>
<feature type="domain" description="SsuA/THI5-like" evidence="1">
    <location>
        <begin position="108"/>
        <end position="313"/>
    </location>
</feature>
<evidence type="ECO:0000259" key="1">
    <source>
        <dbReference type="Pfam" id="PF09084"/>
    </source>
</evidence>
<dbReference type="PANTHER" id="PTHR31528:SF3">
    <property type="entry name" value="THIAMINE BIOSYNTHESIS PROTEIN HI_0357-RELATED"/>
    <property type="match status" value="1"/>
</dbReference>
<gene>
    <name evidence="2" type="ORF">RY831_00450</name>
</gene>
<dbReference type="Proteomes" id="UP001352263">
    <property type="component" value="Unassembled WGS sequence"/>
</dbReference>
<dbReference type="EMBL" id="JAWIIV010000001">
    <property type="protein sequence ID" value="MEC4717611.1"/>
    <property type="molecule type" value="Genomic_DNA"/>
</dbReference>
<dbReference type="Gene3D" id="3.40.190.10">
    <property type="entry name" value="Periplasmic binding protein-like II"/>
    <property type="match status" value="2"/>
</dbReference>
<protein>
    <submittedName>
        <fullName evidence="2">ABC transporter substrate-binding protein</fullName>
    </submittedName>
</protein>
<dbReference type="PANTHER" id="PTHR31528">
    <property type="entry name" value="4-AMINO-5-HYDROXYMETHYL-2-METHYLPYRIMIDINE PHOSPHATE SYNTHASE THI11-RELATED"/>
    <property type="match status" value="1"/>
</dbReference>
<dbReference type="InterPro" id="IPR027939">
    <property type="entry name" value="NMT1/THI5"/>
</dbReference>